<dbReference type="InterPro" id="IPR008228">
    <property type="entry name" value="UCP006173"/>
</dbReference>
<name>A0ABU9YSM8_9PROT</name>
<evidence type="ECO:0000313" key="3">
    <source>
        <dbReference type="Proteomes" id="UP001413721"/>
    </source>
</evidence>
<accession>A0ABU9YSM8</accession>
<dbReference type="PIRSF" id="PIRSF006173">
    <property type="entry name" value="UCP006173"/>
    <property type="match status" value="1"/>
</dbReference>
<dbReference type="Proteomes" id="UP001413721">
    <property type="component" value="Unassembled WGS sequence"/>
</dbReference>
<dbReference type="Pfam" id="PF03692">
    <property type="entry name" value="CxxCxxCC"/>
    <property type="match status" value="1"/>
</dbReference>
<dbReference type="PANTHER" id="PTHR37421">
    <property type="entry name" value="UPF0260 PROTEIN YCGN"/>
    <property type="match status" value="1"/>
</dbReference>
<keyword evidence="3" id="KW-1185">Reference proteome</keyword>
<proteinExistence type="inferred from homology"/>
<dbReference type="PANTHER" id="PTHR37421:SF1">
    <property type="entry name" value="UPF0260 PROTEIN YCGN"/>
    <property type="match status" value="1"/>
</dbReference>
<dbReference type="EMBL" id="JBBKTW010000014">
    <property type="protein sequence ID" value="MEN2991801.1"/>
    <property type="molecule type" value="Genomic_DNA"/>
</dbReference>
<comment type="caution">
    <text evidence="2">The sequence shown here is derived from an EMBL/GenBank/DDBJ whole genome shotgun (WGS) entry which is preliminary data.</text>
</comment>
<gene>
    <name evidence="2" type="ORF">WG926_26050</name>
</gene>
<dbReference type="HAMAP" id="MF_00676">
    <property type="entry name" value="UPF0260"/>
    <property type="match status" value="1"/>
</dbReference>
<protein>
    <recommendedName>
        <fullName evidence="1">UPF0260 protein WG926_26050</fullName>
    </recommendedName>
</protein>
<dbReference type="NCBIfam" id="NF003507">
    <property type="entry name" value="PRK05170.2-5"/>
    <property type="match status" value="1"/>
</dbReference>
<organism evidence="2 3">
    <name type="scientific">Tistrella arctica</name>
    <dbReference type="NCBI Taxonomy" id="3133430"/>
    <lineage>
        <taxon>Bacteria</taxon>
        <taxon>Pseudomonadati</taxon>
        <taxon>Pseudomonadota</taxon>
        <taxon>Alphaproteobacteria</taxon>
        <taxon>Geminicoccales</taxon>
        <taxon>Geminicoccaceae</taxon>
        <taxon>Tistrella</taxon>
    </lineage>
</organism>
<dbReference type="NCBIfam" id="NF003501">
    <property type="entry name" value="PRK05170.1-5"/>
    <property type="match status" value="1"/>
</dbReference>
<evidence type="ECO:0000313" key="2">
    <source>
        <dbReference type="EMBL" id="MEN2991801.1"/>
    </source>
</evidence>
<dbReference type="InterPro" id="IPR005358">
    <property type="entry name" value="Puta_zinc/iron-chelating_dom"/>
</dbReference>
<evidence type="ECO:0000256" key="1">
    <source>
        <dbReference type="HAMAP-Rule" id="MF_00676"/>
    </source>
</evidence>
<comment type="similarity">
    <text evidence="1">Belongs to the UPF0260 family.</text>
</comment>
<reference evidence="2 3" key="1">
    <citation type="submission" date="2024-03" db="EMBL/GenBank/DDBJ databases">
        <title>High-quality draft genome sequencing of Tistrella sp. BH-R2-4.</title>
        <authorList>
            <person name="Dong C."/>
        </authorList>
    </citation>
    <scope>NUCLEOTIDE SEQUENCE [LARGE SCALE GENOMIC DNA]</scope>
    <source>
        <strain evidence="2 3">BH-R2-4</strain>
    </source>
</reference>
<dbReference type="RefSeq" id="WP_345935006.1">
    <property type="nucleotide sequence ID" value="NZ_JBBKTV010000009.1"/>
</dbReference>
<sequence length="156" mass="17179">MTDDRRMTDDTGLPYWKAKSLSQMTPGEWDALCDGCGKCCLVKMEDEDTGAVLATDVACRLLDCDSCRCRDYPNRKAIVPDCVVLTPDTLSALDWMPGTCAYRLVAEGRDLPWWHPLVSGDPASVRRAGVGAHGRVVSEETVDEDSLFDHVAAWPD</sequence>